<gene>
    <name evidence="3" type="ORF">BDD16_002507</name>
</gene>
<name>A0A7Y9U7H9_9BURK</name>
<dbReference type="SUPFAM" id="SSF52540">
    <property type="entry name" value="P-loop containing nucleoside triphosphate hydrolases"/>
    <property type="match status" value="1"/>
</dbReference>
<dbReference type="AlphaFoldDB" id="A0A7Y9U7H9"/>
<dbReference type="CDD" id="cd02038">
    <property type="entry name" value="FlhG-like"/>
    <property type="match status" value="1"/>
</dbReference>
<dbReference type="PIRSF" id="PIRSF003092">
    <property type="entry name" value="MinD"/>
    <property type="match status" value="1"/>
</dbReference>
<dbReference type="GO" id="GO:0009898">
    <property type="term" value="C:cytoplasmic side of plasma membrane"/>
    <property type="evidence" value="ECO:0007669"/>
    <property type="project" value="TreeGrafter"/>
</dbReference>
<keyword evidence="3" id="KW-0282">Flagellum</keyword>
<evidence type="ECO:0000313" key="3">
    <source>
        <dbReference type="EMBL" id="NYG33521.1"/>
    </source>
</evidence>
<evidence type="ECO:0000313" key="4">
    <source>
        <dbReference type="Proteomes" id="UP000518288"/>
    </source>
</evidence>
<dbReference type="EMBL" id="JACCFH010000001">
    <property type="protein sequence ID" value="NYG33521.1"/>
    <property type="molecule type" value="Genomic_DNA"/>
</dbReference>
<reference evidence="3 4" key="1">
    <citation type="submission" date="2020-07" db="EMBL/GenBank/DDBJ databases">
        <title>Genomic Encyclopedia of Archaeal and Bacterial Type Strains, Phase II (KMG-II): from individual species to whole genera.</title>
        <authorList>
            <person name="Goeker M."/>
        </authorList>
    </citation>
    <scope>NUCLEOTIDE SEQUENCE [LARGE SCALE GENOMIC DNA]</scope>
    <source>
        <strain evidence="3 4">DSM 21226</strain>
    </source>
</reference>
<dbReference type="GO" id="GO:0016887">
    <property type="term" value="F:ATP hydrolysis activity"/>
    <property type="evidence" value="ECO:0007669"/>
    <property type="project" value="TreeGrafter"/>
</dbReference>
<proteinExistence type="predicted"/>
<dbReference type="Gene3D" id="3.40.50.300">
    <property type="entry name" value="P-loop containing nucleotide triphosphate hydrolases"/>
    <property type="match status" value="1"/>
</dbReference>
<dbReference type="InterPro" id="IPR033875">
    <property type="entry name" value="FlhG"/>
</dbReference>
<protein>
    <submittedName>
        <fullName evidence="3">Flagellar biosynthesis protein FlhG</fullName>
    </submittedName>
</protein>
<evidence type="ECO:0000256" key="2">
    <source>
        <dbReference type="ARBA" id="ARBA00022840"/>
    </source>
</evidence>
<dbReference type="Proteomes" id="UP000518288">
    <property type="component" value="Unassembled WGS sequence"/>
</dbReference>
<comment type="caution">
    <text evidence="3">The sequence shown here is derived from an EMBL/GenBank/DDBJ whole genome shotgun (WGS) entry which is preliminary data.</text>
</comment>
<evidence type="ECO:0000256" key="1">
    <source>
        <dbReference type="ARBA" id="ARBA00022741"/>
    </source>
</evidence>
<dbReference type="PANTHER" id="PTHR43384:SF4">
    <property type="entry name" value="CELLULOSE BIOSYNTHESIS PROTEIN BCSQ-RELATED"/>
    <property type="match status" value="1"/>
</dbReference>
<dbReference type="InterPro" id="IPR025501">
    <property type="entry name" value="MinD_FleN"/>
</dbReference>
<dbReference type="GO" id="GO:0051782">
    <property type="term" value="P:negative regulation of cell division"/>
    <property type="evidence" value="ECO:0007669"/>
    <property type="project" value="TreeGrafter"/>
</dbReference>
<dbReference type="RefSeq" id="WP_310732871.1">
    <property type="nucleotide sequence ID" value="NZ_CAXYYM010000005.1"/>
</dbReference>
<keyword evidence="2" id="KW-0067">ATP-binding</keyword>
<sequence length="265" mass="27963">MSGAHILAITSGKGGVGKTMLSANLAAALARRGEKVLVIDADLGLANLDVVLNLHPRITLHDVFTGKAPLDQAVIDAPGGFQVMLAGSGLIEYSRLTPQVREQLALLLDTVRPRYDRVLIDTGAGISDIVLYAVSLADEVLVVATPEPPALADAYATIKVLAMQQGRTSTMLVVNQTQRPGEGRHVATQLQAVLQRFVQLADGASITLQPLGNITLDTAVRQSVQKRQLLMLAYPGSDAAQDIREIARRLAEATATAAAGLQSPP</sequence>
<dbReference type="InterPro" id="IPR027417">
    <property type="entry name" value="P-loop_NTPase"/>
</dbReference>
<dbReference type="Pfam" id="PF10609">
    <property type="entry name" value="ParA"/>
    <property type="match status" value="1"/>
</dbReference>
<accession>A0A7Y9U7H9</accession>
<keyword evidence="3" id="KW-0966">Cell projection</keyword>
<keyword evidence="1" id="KW-0547">Nucleotide-binding</keyword>
<keyword evidence="3" id="KW-0969">Cilium</keyword>
<dbReference type="GO" id="GO:0005524">
    <property type="term" value="F:ATP binding"/>
    <property type="evidence" value="ECO:0007669"/>
    <property type="project" value="UniProtKB-KW"/>
</dbReference>
<organism evidence="3 4">
    <name type="scientific">Sphaerotilus montanus</name>
    <dbReference type="NCBI Taxonomy" id="522889"/>
    <lineage>
        <taxon>Bacteria</taxon>
        <taxon>Pseudomonadati</taxon>
        <taxon>Pseudomonadota</taxon>
        <taxon>Betaproteobacteria</taxon>
        <taxon>Burkholderiales</taxon>
        <taxon>Sphaerotilaceae</taxon>
        <taxon>Sphaerotilus</taxon>
    </lineage>
</organism>
<dbReference type="InterPro" id="IPR033756">
    <property type="entry name" value="YlxH/NBP35"/>
</dbReference>
<keyword evidence="4" id="KW-1185">Reference proteome</keyword>
<dbReference type="InterPro" id="IPR050625">
    <property type="entry name" value="ParA/MinD_ATPase"/>
</dbReference>
<dbReference type="PANTHER" id="PTHR43384">
    <property type="entry name" value="SEPTUM SITE-DETERMINING PROTEIN MIND HOMOLOG, CHLOROPLASTIC-RELATED"/>
    <property type="match status" value="1"/>
</dbReference>
<dbReference type="GO" id="GO:0005829">
    <property type="term" value="C:cytosol"/>
    <property type="evidence" value="ECO:0007669"/>
    <property type="project" value="TreeGrafter"/>
</dbReference>